<evidence type="ECO:0000256" key="1">
    <source>
        <dbReference type="ARBA" id="ARBA00022553"/>
    </source>
</evidence>
<dbReference type="RefSeq" id="WP_129607161.1">
    <property type="nucleotide sequence ID" value="NZ_UWOC01000003.1"/>
</dbReference>
<dbReference type="InterPro" id="IPR001789">
    <property type="entry name" value="Sig_transdc_resp-reg_receiver"/>
</dbReference>
<evidence type="ECO:0000313" key="6">
    <source>
        <dbReference type="EMBL" id="VCU06956.1"/>
    </source>
</evidence>
<keyword evidence="3" id="KW-0804">Transcription</keyword>
<comment type="caution">
    <text evidence="6">The sequence shown here is derived from an EMBL/GenBank/DDBJ whole genome shotgun (WGS) entry which is preliminary data.</text>
</comment>
<dbReference type="PANTHER" id="PTHR44591">
    <property type="entry name" value="STRESS RESPONSE REGULATOR PROTEIN 1"/>
    <property type="match status" value="1"/>
</dbReference>
<dbReference type="PANTHER" id="PTHR44591:SF3">
    <property type="entry name" value="RESPONSE REGULATORY DOMAIN-CONTAINING PROTEIN"/>
    <property type="match status" value="1"/>
</dbReference>
<dbReference type="PROSITE" id="PS50110">
    <property type="entry name" value="RESPONSE_REGULATORY"/>
    <property type="match status" value="1"/>
</dbReference>
<dbReference type="Gene3D" id="3.40.50.2300">
    <property type="match status" value="1"/>
</dbReference>
<dbReference type="Pfam" id="PF00072">
    <property type="entry name" value="Response_reg"/>
    <property type="match status" value="1"/>
</dbReference>
<dbReference type="SUPFAM" id="SSF52172">
    <property type="entry name" value="CheY-like"/>
    <property type="match status" value="1"/>
</dbReference>
<dbReference type="InterPro" id="IPR050595">
    <property type="entry name" value="Bact_response_regulator"/>
</dbReference>
<dbReference type="Proteomes" id="UP000289200">
    <property type="component" value="Unassembled WGS sequence"/>
</dbReference>
<feature type="domain" description="Response regulatory" evidence="5">
    <location>
        <begin position="3"/>
        <end position="121"/>
    </location>
</feature>
<protein>
    <submittedName>
        <fullName evidence="6">Response regulator MprA</fullName>
    </submittedName>
</protein>
<evidence type="ECO:0000256" key="2">
    <source>
        <dbReference type="ARBA" id="ARBA00023015"/>
    </source>
</evidence>
<gene>
    <name evidence="6" type="primary">mprA_1</name>
    <name evidence="6" type="ORF">RHODGE_RHODGE_00046</name>
</gene>
<sequence>MASVLLVDDVMITRYTLRLFLERGGHTVTECSGGDEAIPVLSASRFDVLVTDVWMAAGDGLSLINRIKSAGLNVPVVAVTGGAPRAPQEYSVDEAQKAGADRVLMKPVGLDELLRAVAEVTANRTN</sequence>
<proteinExistence type="predicted"/>
<keyword evidence="1 4" id="KW-0597">Phosphoprotein</keyword>
<dbReference type="AlphaFoldDB" id="A0A447CPB7"/>
<reference evidence="7" key="1">
    <citation type="submission" date="2018-10" db="EMBL/GenBank/DDBJ databases">
        <authorList>
            <person name="Peiro R."/>
            <person name="Begona"/>
            <person name="Cbmso G."/>
            <person name="Lopez M."/>
            <person name="Gonzalez S."/>
            <person name="Sacristan E."/>
            <person name="Castillo E."/>
        </authorList>
    </citation>
    <scope>NUCLEOTIDE SEQUENCE [LARGE SCALE GENOMIC DNA]</scope>
</reference>
<evidence type="ECO:0000256" key="3">
    <source>
        <dbReference type="ARBA" id="ARBA00023163"/>
    </source>
</evidence>
<evidence type="ECO:0000259" key="5">
    <source>
        <dbReference type="PROSITE" id="PS50110"/>
    </source>
</evidence>
<accession>A0A447CPB7</accession>
<keyword evidence="2" id="KW-0805">Transcription regulation</keyword>
<feature type="modified residue" description="4-aspartylphosphate" evidence="4">
    <location>
        <position position="52"/>
    </location>
</feature>
<dbReference type="OrthoDB" id="9782655at2"/>
<dbReference type="GO" id="GO:0000160">
    <property type="term" value="P:phosphorelay signal transduction system"/>
    <property type="evidence" value="ECO:0007669"/>
    <property type="project" value="InterPro"/>
</dbReference>
<dbReference type="CDD" id="cd00156">
    <property type="entry name" value="REC"/>
    <property type="match status" value="1"/>
</dbReference>
<keyword evidence="7" id="KW-1185">Reference proteome</keyword>
<dbReference type="InterPro" id="IPR011006">
    <property type="entry name" value="CheY-like_superfamily"/>
</dbReference>
<dbReference type="EMBL" id="UWOC01000003">
    <property type="protein sequence ID" value="VCU06956.1"/>
    <property type="molecule type" value="Genomic_DNA"/>
</dbReference>
<organism evidence="6 7">
    <name type="scientific">Rhodoplanes serenus</name>
    <dbReference type="NCBI Taxonomy" id="200615"/>
    <lineage>
        <taxon>Bacteria</taxon>
        <taxon>Pseudomonadati</taxon>
        <taxon>Pseudomonadota</taxon>
        <taxon>Alphaproteobacteria</taxon>
        <taxon>Hyphomicrobiales</taxon>
        <taxon>Nitrobacteraceae</taxon>
        <taxon>Rhodoplanes</taxon>
    </lineage>
</organism>
<evidence type="ECO:0000313" key="7">
    <source>
        <dbReference type="Proteomes" id="UP000289200"/>
    </source>
</evidence>
<evidence type="ECO:0000256" key="4">
    <source>
        <dbReference type="PROSITE-ProRule" id="PRU00169"/>
    </source>
</evidence>
<name>A0A447CPB7_9BRAD</name>
<dbReference type="SMART" id="SM00448">
    <property type="entry name" value="REC"/>
    <property type="match status" value="1"/>
</dbReference>